<evidence type="ECO:0000256" key="3">
    <source>
        <dbReference type="ARBA" id="ARBA00022670"/>
    </source>
</evidence>
<dbReference type="EC" id="3.4.19.12" evidence="7"/>
<keyword evidence="3 7" id="KW-0645">Protease</keyword>
<keyword evidence="8" id="KW-1133">Transmembrane helix</keyword>
<keyword evidence="5 7" id="KW-0378">Hydrolase</keyword>
<dbReference type="PROSITE" id="PS00973">
    <property type="entry name" value="USP_2"/>
    <property type="match status" value="1"/>
</dbReference>
<organism evidence="10 11">
    <name type="scientific">Mugilogobius chulae</name>
    <name type="common">yellowstripe goby</name>
    <dbReference type="NCBI Taxonomy" id="88201"/>
    <lineage>
        <taxon>Eukaryota</taxon>
        <taxon>Metazoa</taxon>
        <taxon>Chordata</taxon>
        <taxon>Craniata</taxon>
        <taxon>Vertebrata</taxon>
        <taxon>Euteleostomi</taxon>
        <taxon>Actinopterygii</taxon>
        <taxon>Neopterygii</taxon>
        <taxon>Teleostei</taxon>
        <taxon>Neoteleostei</taxon>
        <taxon>Acanthomorphata</taxon>
        <taxon>Gobiaria</taxon>
        <taxon>Gobiiformes</taxon>
        <taxon>Gobioidei</taxon>
        <taxon>Gobiidae</taxon>
        <taxon>Gobionellinae</taxon>
        <taxon>Mugilogobius</taxon>
    </lineage>
</organism>
<protein>
    <recommendedName>
        <fullName evidence="7">Ubiquitin carboxyl-terminal hydrolase</fullName>
        <ecNumber evidence="7">3.4.19.12</ecNumber>
    </recommendedName>
</protein>
<dbReference type="PROSITE" id="PS00972">
    <property type="entry name" value="USP_1"/>
    <property type="match status" value="1"/>
</dbReference>
<dbReference type="Proteomes" id="UP001460270">
    <property type="component" value="Unassembled WGS sequence"/>
</dbReference>
<dbReference type="SUPFAM" id="SSF54001">
    <property type="entry name" value="Cysteine proteinases"/>
    <property type="match status" value="1"/>
</dbReference>
<dbReference type="InterPro" id="IPR001394">
    <property type="entry name" value="Peptidase_C19_UCH"/>
</dbReference>
<evidence type="ECO:0000259" key="9">
    <source>
        <dbReference type="PROSITE" id="PS50235"/>
    </source>
</evidence>
<dbReference type="AlphaFoldDB" id="A0AAW0PQ21"/>
<dbReference type="InterPro" id="IPR038765">
    <property type="entry name" value="Papain-like_cys_pep_sf"/>
</dbReference>
<evidence type="ECO:0000313" key="11">
    <source>
        <dbReference type="Proteomes" id="UP001460270"/>
    </source>
</evidence>
<keyword evidence="6 7" id="KW-0788">Thiol protease</keyword>
<dbReference type="PANTHER" id="PTHR24006">
    <property type="entry name" value="UBIQUITIN CARBOXYL-TERMINAL HYDROLASE"/>
    <property type="match status" value="1"/>
</dbReference>
<gene>
    <name evidence="10" type="ORF">WMY93_005008</name>
</gene>
<comment type="similarity">
    <text evidence="2 7">Belongs to the peptidase C19 family.</text>
</comment>
<accession>A0AAW0PQ21</accession>
<dbReference type="InterPro" id="IPR018200">
    <property type="entry name" value="USP_CS"/>
</dbReference>
<dbReference type="Pfam" id="PF00443">
    <property type="entry name" value="UCH"/>
    <property type="match status" value="1"/>
</dbReference>
<evidence type="ECO:0000256" key="5">
    <source>
        <dbReference type="ARBA" id="ARBA00022801"/>
    </source>
</evidence>
<reference evidence="11" key="1">
    <citation type="submission" date="2024-04" db="EMBL/GenBank/DDBJ databases">
        <title>Salinicola lusitanus LLJ914,a marine bacterium isolated from the Okinawa Trough.</title>
        <authorList>
            <person name="Li J."/>
        </authorList>
    </citation>
    <scope>NUCLEOTIDE SEQUENCE [LARGE SCALE GENOMIC DNA]</scope>
</reference>
<dbReference type="PANTHER" id="PTHR24006:SF888">
    <property type="entry name" value="UBIQUITIN CARBOXYL-TERMINAL HYDROLASE 30"/>
    <property type="match status" value="1"/>
</dbReference>
<sequence>MSWCRPKSTDKLIGQFLGTGYLVRNKMIKHWGVIGGIAAAVAAGVYVLWGPITEKKRRKRGMVPGLLNLGNTCFLNSLLQGLAACPSFVIWLETFSQSTLTSRETQLSKTLLTLLKALSSDEPSEEDILDAGCLLDVLRLYRWHISSFEEQDAHELFHVLTTSLDEERDREPKVTHLFDMQSLEFLPEEEEKNMTCRSRAPLHPIPGSWKIQHPFHGRLTSNMSCKRCDHQSPVRYDSFDSLSLSIPLPQWGRPVSLDQCLQHFISSETIKEVECENCTELQKETDTSHCQRTTFVKQLKLGKLPQCLCIHLQRLTWSSEGSPIKRQEHVQFSEYLSMDRYKHSTSTQKAVPFQSPTKPLKTASLEEDLIVKPSANGTEKEHHNNNKPFSNGDCSSLFHYSTGVRPQLNLTCDLSSAEYLFQLTAVLVHHGDMHSGHFITYRRSPASSRSSSPFSSQWLWISDDSVRKANLHEVLSSNAYMLFYERVQKLTLSLYSRTKH</sequence>
<dbReference type="CDD" id="cd02662">
    <property type="entry name" value="Peptidase_C19F"/>
    <property type="match status" value="1"/>
</dbReference>
<dbReference type="Gene3D" id="3.90.70.10">
    <property type="entry name" value="Cysteine proteinases"/>
    <property type="match status" value="1"/>
</dbReference>
<keyword evidence="11" id="KW-1185">Reference proteome</keyword>
<dbReference type="GO" id="GO:0004843">
    <property type="term" value="F:cysteine-type deubiquitinase activity"/>
    <property type="evidence" value="ECO:0007669"/>
    <property type="project" value="UniProtKB-UniRule"/>
</dbReference>
<comment type="caution">
    <text evidence="10">The sequence shown here is derived from an EMBL/GenBank/DDBJ whole genome shotgun (WGS) entry which is preliminary data.</text>
</comment>
<keyword evidence="8" id="KW-0472">Membrane</keyword>
<evidence type="ECO:0000256" key="6">
    <source>
        <dbReference type="ARBA" id="ARBA00022807"/>
    </source>
</evidence>
<evidence type="ECO:0000256" key="4">
    <source>
        <dbReference type="ARBA" id="ARBA00022786"/>
    </source>
</evidence>
<comment type="catalytic activity">
    <reaction evidence="1 7">
        <text>Thiol-dependent hydrolysis of ester, thioester, amide, peptide and isopeptide bonds formed by the C-terminal Gly of ubiquitin (a 76-residue protein attached to proteins as an intracellular targeting signal).</text>
        <dbReference type="EC" id="3.4.19.12"/>
    </reaction>
</comment>
<keyword evidence="4 7" id="KW-0833">Ubl conjugation pathway</keyword>
<dbReference type="GO" id="GO:0006508">
    <property type="term" value="P:proteolysis"/>
    <property type="evidence" value="ECO:0007669"/>
    <property type="project" value="UniProtKB-KW"/>
</dbReference>
<evidence type="ECO:0000313" key="10">
    <source>
        <dbReference type="EMBL" id="KAK7934112.1"/>
    </source>
</evidence>
<dbReference type="EMBL" id="JBBPFD010000003">
    <property type="protein sequence ID" value="KAK7934112.1"/>
    <property type="molecule type" value="Genomic_DNA"/>
</dbReference>
<evidence type="ECO:0000256" key="7">
    <source>
        <dbReference type="RuleBase" id="RU366025"/>
    </source>
</evidence>
<dbReference type="InterPro" id="IPR028889">
    <property type="entry name" value="USP"/>
</dbReference>
<feature type="transmembrane region" description="Helical" evidence="8">
    <location>
        <begin position="31"/>
        <end position="52"/>
    </location>
</feature>
<feature type="domain" description="USP" evidence="9">
    <location>
        <begin position="64"/>
        <end position="487"/>
    </location>
</feature>
<evidence type="ECO:0000256" key="8">
    <source>
        <dbReference type="SAM" id="Phobius"/>
    </source>
</evidence>
<dbReference type="InterPro" id="IPR050164">
    <property type="entry name" value="Peptidase_C19"/>
</dbReference>
<dbReference type="GO" id="GO:0005829">
    <property type="term" value="C:cytosol"/>
    <property type="evidence" value="ECO:0007669"/>
    <property type="project" value="TreeGrafter"/>
</dbReference>
<evidence type="ECO:0000256" key="1">
    <source>
        <dbReference type="ARBA" id="ARBA00000707"/>
    </source>
</evidence>
<dbReference type="GO" id="GO:0005634">
    <property type="term" value="C:nucleus"/>
    <property type="evidence" value="ECO:0007669"/>
    <property type="project" value="TreeGrafter"/>
</dbReference>
<name>A0AAW0PQ21_9GOBI</name>
<keyword evidence="8" id="KW-0812">Transmembrane</keyword>
<dbReference type="PROSITE" id="PS50235">
    <property type="entry name" value="USP_3"/>
    <property type="match status" value="1"/>
</dbReference>
<dbReference type="GO" id="GO:0016579">
    <property type="term" value="P:protein deubiquitination"/>
    <property type="evidence" value="ECO:0007669"/>
    <property type="project" value="InterPro"/>
</dbReference>
<proteinExistence type="inferred from homology"/>
<evidence type="ECO:0000256" key="2">
    <source>
        <dbReference type="ARBA" id="ARBA00009085"/>
    </source>
</evidence>